<organism evidence="1 2">
    <name type="scientific">Nocardiopsis rhodophaea</name>
    <dbReference type="NCBI Taxonomy" id="280238"/>
    <lineage>
        <taxon>Bacteria</taxon>
        <taxon>Bacillati</taxon>
        <taxon>Actinomycetota</taxon>
        <taxon>Actinomycetes</taxon>
        <taxon>Streptosporangiales</taxon>
        <taxon>Nocardiopsidaceae</taxon>
        <taxon>Nocardiopsis</taxon>
    </lineage>
</organism>
<evidence type="ECO:0000313" key="1">
    <source>
        <dbReference type="EMBL" id="GAA2003137.1"/>
    </source>
</evidence>
<evidence type="ECO:0008006" key="3">
    <source>
        <dbReference type="Google" id="ProtNLM"/>
    </source>
</evidence>
<proteinExistence type="predicted"/>
<evidence type="ECO:0000313" key="2">
    <source>
        <dbReference type="Proteomes" id="UP001501585"/>
    </source>
</evidence>
<sequence>MRVFKAIFSIGATAVLISGCIGGTGSNGDSDSTPEPSPFPTESAKLLSDFEDLSGLIIPSNASDLEIEPKYLEGGRPRYKLRFLTTRGGAEVICTGENIGVYDSDGPPDEEQHDLFDIREADETIAETVECRGSHPTNGRVQRTVVVLFPKDGLKKKDGEPDGKDSAIVYAYSVMWPSR</sequence>
<comment type="caution">
    <text evidence="1">The sequence shown here is derived from an EMBL/GenBank/DDBJ whole genome shotgun (WGS) entry which is preliminary data.</text>
</comment>
<accession>A0ABP5ERD8</accession>
<dbReference type="Proteomes" id="UP001501585">
    <property type="component" value="Unassembled WGS sequence"/>
</dbReference>
<gene>
    <name evidence="1" type="ORF">GCM10009799_32830</name>
</gene>
<dbReference type="PROSITE" id="PS51257">
    <property type="entry name" value="PROKAR_LIPOPROTEIN"/>
    <property type="match status" value="1"/>
</dbReference>
<protein>
    <recommendedName>
        <fullName evidence="3">Lipoprotein</fullName>
    </recommendedName>
</protein>
<reference evidence="2" key="1">
    <citation type="journal article" date="2019" name="Int. J. Syst. Evol. Microbiol.">
        <title>The Global Catalogue of Microorganisms (GCM) 10K type strain sequencing project: providing services to taxonomists for standard genome sequencing and annotation.</title>
        <authorList>
            <consortium name="The Broad Institute Genomics Platform"/>
            <consortium name="The Broad Institute Genome Sequencing Center for Infectious Disease"/>
            <person name="Wu L."/>
            <person name="Ma J."/>
        </authorList>
    </citation>
    <scope>NUCLEOTIDE SEQUENCE [LARGE SCALE GENOMIC DNA]</scope>
    <source>
        <strain evidence="2">JCM 15313</strain>
    </source>
</reference>
<keyword evidence="2" id="KW-1185">Reference proteome</keyword>
<dbReference type="RefSeq" id="WP_344163453.1">
    <property type="nucleotide sequence ID" value="NZ_BAAAPC010000013.1"/>
</dbReference>
<dbReference type="EMBL" id="BAAAPC010000013">
    <property type="protein sequence ID" value="GAA2003137.1"/>
    <property type="molecule type" value="Genomic_DNA"/>
</dbReference>
<name>A0ABP5ERD8_9ACTN</name>